<dbReference type="Pfam" id="PF02082">
    <property type="entry name" value="Rrf2"/>
    <property type="match status" value="1"/>
</dbReference>
<dbReference type="GO" id="GO:0005829">
    <property type="term" value="C:cytosol"/>
    <property type="evidence" value="ECO:0007669"/>
    <property type="project" value="TreeGrafter"/>
</dbReference>
<reference evidence="3 4" key="1">
    <citation type="journal article" date="2010" name="Stand. Genomic Sci.">
        <title>Complete genome sequence of Streptosporangium roseum type strain (NI 9100).</title>
        <authorList>
            <person name="Nolan M."/>
            <person name="Sikorski J."/>
            <person name="Jando M."/>
            <person name="Lucas S."/>
            <person name="Lapidus A."/>
            <person name="Glavina Del Rio T."/>
            <person name="Chen F."/>
            <person name="Tice H."/>
            <person name="Pitluck S."/>
            <person name="Cheng J.F."/>
            <person name="Chertkov O."/>
            <person name="Sims D."/>
            <person name="Meincke L."/>
            <person name="Brettin T."/>
            <person name="Han C."/>
            <person name="Detter J.C."/>
            <person name="Bruce D."/>
            <person name="Goodwin L."/>
            <person name="Land M."/>
            <person name="Hauser L."/>
            <person name="Chang Y.J."/>
            <person name="Jeffries C.D."/>
            <person name="Ivanova N."/>
            <person name="Mavromatis K."/>
            <person name="Mikhailova N."/>
            <person name="Chen A."/>
            <person name="Palaniappan K."/>
            <person name="Chain P."/>
            <person name="Rohde M."/>
            <person name="Goker M."/>
            <person name="Bristow J."/>
            <person name="Eisen J.A."/>
            <person name="Markowitz V."/>
            <person name="Hugenholtz P."/>
            <person name="Kyrpides N.C."/>
            <person name="Klenk H.P."/>
        </authorList>
    </citation>
    <scope>NUCLEOTIDE SEQUENCE [LARGE SCALE GENOMIC DNA]</scope>
    <source>
        <strain evidence="4">ATCC 12428 / DSM 43021 / JCM 3005 / NI 9100</strain>
    </source>
</reference>
<dbReference type="PANTHER" id="PTHR33221">
    <property type="entry name" value="WINGED HELIX-TURN-HELIX TRANSCRIPTIONAL REGULATOR, RRF2 FAMILY"/>
    <property type="match status" value="1"/>
</dbReference>
<keyword evidence="4" id="KW-1185">Reference proteome</keyword>
<dbReference type="PROSITE" id="PS01332">
    <property type="entry name" value="HTH_RRF2_1"/>
    <property type="match status" value="1"/>
</dbReference>
<evidence type="ECO:0000256" key="1">
    <source>
        <dbReference type="ARBA" id="ARBA00023125"/>
    </source>
</evidence>
<evidence type="ECO:0000313" key="4">
    <source>
        <dbReference type="Proteomes" id="UP000002029"/>
    </source>
</evidence>
<dbReference type="HOGENOM" id="CLU_107144_1_1_11"/>
<gene>
    <name evidence="3" type="ordered locus">Sros_9279</name>
</gene>
<dbReference type="STRING" id="479432.Sros_9279"/>
<evidence type="ECO:0000313" key="3">
    <source>
        <dbReference type="EMBL" id="ACZ91897.1"/>
    </source>
</evidence>
<dbReference type="EMBL" id="CP001814">
    <property type="protein sequence ID" value="ACZ91897.1"/>
    <property type="molecule type" value="Genomic_DNA"/>
</dbReference>
<keyword evidence="1" id="KW-0238">DNA-binding</keyword>
<dbReference type="SUPFAM" id="SSF46785">
    <property type="entry name" value="Winged helix' DNA-binding domain"/>
    <property type="match status" value="1"/>
</dbReference>
<dbReference type="OrthoDB" id="9808360at2"/>
<dbReference type="PANTHER" id="PTHR33221:SF5">
    <property type="entry name" value="HTH-TYPE TRANSCRIPTIONAL REGULATOR ISCR"/>
    <property type="match status" value="1"/>
</dbReference>
<sequence>MRISARTQYALRAATELAAAPPGPVPAEKIAVSQNIPRRFLDNILLQLRRAGLIHSQRGPDGGYWLARPAEEITLADVIMVVEGNPEHSQHGGYPGVAGPLADVWSLLREHEETLLTEITLAHITKDALPDARPGHAQYDQVVKGADRVEVDRPGPAVILHDGDDVETPGFGHHREAGREM</sequence>
<dbReference type="InterPro" id="IPR030489">
    <property type="entry name" value="TR_Rrf2-type_CS"/>
</dbReference>
<dbReference type="PROSITE" id="PS51197">
    <property type="entry name" value="HTH_RRF2_2"/>
    <property type="match status" value="1"/>
</dbReference>
<dbReference type="NCBIfam" id="TIGR00738">
    <property type="entry name" value="rrf2_super"/>
    <property type="match status" value="1"/>
</dbReference>
<dbReference type="InterPro" id="IPR036388">
    <property type="entry name" value="WH-like_DNA-bd_sf"/>
</dbReference>
<accession>D2BCS7</accession>
<name>D2BCS7_STRRD</name>
<protein>
    <submittedName>
        <fullName evidence="3">Transcriptional regulator protein-like protein</fullName>
    </submittedName>
</protein>
<evidence type="ECO:0000256" key="2">
    <source>
        <dbReference type="SAM" id="MobiDB-lite"/>
    </source>
</evidence>
<dbReference type="Gene3D" id="1.10.10.10">
    <property type="entry name" value="Winged helix-like DNA-binding domain superfamily/Winged helix DNA-binding domain"/>
    <property type="match status" value="1"/>
</dbReference>
<proteinExistence type="predicted"/>
<dbReference type="InterPro" id="IPR036390">
    <property type="entry name" value="WH_DNA-bd_sf"/>
</dbReference>
<dbReference type="Proteomes" id="UP000002029">
    <property type="component" value="Chromosome"/>
</dbReference>
<dbReference type="GO" id="GO:0003677">
    <property type="term" value="F:DNA binding"/>
    <property type="evidence" value="ECO:0007669"/>
    <property type="project" value="UniProtKB-KW"/>
</dbReference>
<feature type="region of interest" description="Disordered" evidence="2">
    <location>
        <begin position="157"/>
        <end position="181"/>
    </location>
</feature>
<dbReference type="InterPro" id="IPR000944">
    <property type="entry name" value="Tscrpt_reg_Rrf2"/>
</dbReference>
<dbReference type="AlphaFoldDB" id="D2BCS7"/>
<organism evidence="3 4">
    <name type="scientific">Streptosporangium roseum (strain ATCC 12428 / DSM 43021 / JCM 3005 / KCTC 9067 / NCIMB 10171 / NRRL 2505 / NI 9100)</name>
    <dbReference type="NCBI Taxonomy" id="479432"/>
    <lineage>
        <taxon>Bacteria</taxon>
        <taxon>Bacillati</taxon>
        <taxon>Actinomycetota</taxon>
        <taxon>Actinomycetes</taxon>
        <taxon>Streptosporangiales</taxon>
        <taxon>Streptosporangiaceae</taxon>
        <taxon>Streptosporangium</taxon>
    </lineage>
</organism>
<dbReference type="GO" id="GO:0003700">
    <property type="term" value="F:DNA-binding transcription factor activity"/>
    <property type="evidence" value="ECO:0007669"/>
    <property type="project" value="TreeGrafter"/>
</dbReference>
<dbReference type="KEGG" id="sro:Sros_9279"/>
<dbReference type="eggNOG" id="COG1959">
    <property type="taxonomic scope" value="Bacteria"/>
</dbReference>